<dbReference type="NCBIfam" id="TIGR02937">
    <property type="entry name" value="sigma70-ECF"/>
    <property type="match status" value="1"/>
</dbReference>
<evidence type="ECO:0000256" key="2">
    <source>
        <dbReference type="ARBA" id="ARBA00021245"/>
    </source>
</evidence>
<evidence type="ECO:0000256" key="1">
    <source>
        <dbReference type="ARBA" id="ARBA00007788"/>
    </source>
</evidence>
<dbReference type="SUPFAM" id="SSF46894">
    <property type="entry name" value="C-terminal effector domain of the bipartite response regulators"/>
    <property type="match status" value="1"/>
</dbReference>
<reference evidence="8" key="1">
    <citation type="submission" date="2023-07" db="EMBL/GenBank/DDBJ databases">
        <title>Between Cages and Wild: Unraveling the Impact of Captivity on Animal Microbiomes and Antimicrobial Resistance.</title>
        <authorList>
            <person name="Schmartz G.P."/>
            <person name="Rehner J."/>
            <person name="Schuff M.J."/>
            <person name="Becker S.L."/>
            <person name="Kravczyk M."/>
            <person name="Gurevich A."/>
            <person name="Francke R."/>
            <person name="Mueller R."/>
            <person name="Keller V."/>
            <person name="Keller A."/>
        </authorList>
    </citation>
    <scope>NUCLEOTIDE SEQUENCE</scope>
    <source>
        <strain evidence="8">S39M_St_73</strain>
    </source>
</reference>
<dbReference type="Proteomes" id="UP001171751">
    <property type="component" value="Unassembled WGS sequence"/>
</dbReference>
<gene>
    <name evidence="8" type="ORF">Q4F26_02440</name>
</gene>
<dbReference type="InterPro" id="IPR016032">
    <property type="entry name" value="Sig_transdc_resp-reg_C-effctor"/>
</dbReference>
<dbReference type="Pfam" id="PF04542">
    <property type="entry name" value="Sigma70_r2"/>
    <property type="match status" value="1"/>
</dbReference>
<accession>A0AA43UC01</accession>
<feature type="region of interest" description="Disordered" evidence="6">
    <location>
        <begin position="1"/>
        <end position="20"/>
    </location>
</feature>
<comment type="function">
    <text evidence="5">Sigma factors are initiation factors that promote the attachment of RNA polymerase to specific initiation sites and are then released. Sigma-S contributes to the protection against external stress, thus playing a role in cellular fitness and survival.</text>
</comment>
<dbReference type="AlphaFoldDB" id="A0AA43UC01"/>
<protein>
    <recommendedName>
        <fullName evidence="2">RNA polymerase sigma factor SigS</fullName>
    </recommendedName>
</protein>
<evidence type="ECO:0000256" key="3">
    <source>
        <dbReference type="ARBA" id="ARBA00023015"/>
    </source>
</evidence>
<evidence type="ECO:0000256" key="6">
    <source>
        <dbReference type="SAM" id="MobiDB-lite"/>
    </source>
</evidence>
<evidence type="ECO:0000313" key="8">
    <source>
        <dbReference type="EMBL" id="MDO5457181.1"/>
    </source>
</evidence>
<dbReference type="InterPro" id="IPR014284">
    <property type="entry name" value="RNA_pol_sigma-70_dom"/>
</dbReference>
<feature type="domain" description="RNA polymerase sigma-70 region 2" evidence="7">
    <location>
        <begin position="48"/>
        <end position="115"/>
    </location>
</feature>
<organism evidence="8 9">
    <name type="scientific">Atopococcus tabaci</name>
    <dbReference type="NCBI Taxonomy" id="269774"/>
    <lineage>
        <taxon>Bacteria</taxon>
        <taxon>Bacillati</taxon>
        <taxon>Bacillota</taxon>
        <taxon>Bacilli</taxon>
        <taxon>Lactobacillales</taxon>
        <taxon>Carnobacteriaceae</taxon>
        <taxon>Atopococcus</taxon>
    </lineage>
</organism>
<dbReference type="GO" id="GO:0006352">
    <property type="term" value="P:DNA-templated transcription initiation"/>
    <property type="evidence" value="ECO:0007669"/>
    <property type="project" value="InterPro"/>
</dbReference>
<dbReference type="InterPro" id="IPR007627">
    <property type="entry name" value="RNA_pol_sigma70_r2"/>
</dbReference>
<dbReference type="Gene3D" id="1.10.1740.10">
    <property type="match status" value="1"/>
</dbReference>
<dbReference type="SUPFAM" id="SSF88946">
    <property type="entry name" value="Sigma2 domain of RNA polymerase sigma factors"/>
    <property type="match status" value="1"/>
</dbReference>
<name>A0AA43UC01_9LACT</name>
<keyword evidence="3" id="KW-0805">Transcription regulation</keyword>
<evidence type="ECO:0000256" key="4">
    <source>
        <dbReference type="ARBA" id="ARBA00023163"/>
    </source>
</evidence>
<keyword evidence="4" id="KW-0804">Transcription</keyword>
<comment type="caution">
    <text evidence="8">The sequence shown here is derived from an EMBL/GenBank/DDBJ whole genome shotgun (WGS) entry which is preliminary data.</text>
</comment>
<dbReference type="EMBL" id="JAUNQW010000006">
    <property type="protein sequence ID" value="MDO5457181.1"/>
    <property type="molecule type" value="Genomic_DNA"/>
</dbReference>
<dbReference type="GO" id="GO:0003677">
    <property type="term" value="F:DNA binding"/>
    <property type="evidence" value="ECO:0007669"/>
    <property type="project" value="InterPro"/>
</dbReference>
<evidence type="ECO:0000259" key="7">
    <source>
        <dbReference type="Pfam" id="PF04542"/>
    </source>
</evidence>
<sequence length="216" mass="25146">MKDEKMHQNNHNMKSQKFGKTIDETEELTTDELVFLYHFRTIDPVQELAQKYTPLILSIAGKYHIIGYDKHDLVQEGYELFCKQLHKYDPSSGVTLGQYFKVSMHNRMKSLLRKEMAQKRTIDRIAESLESFSNEDGRSYWEEKIANDDIAPDIQTILKEKYSAYKMTLSPFESQAYTLYLIGKNIYDSALQLNASPVSVRNALSRCRNKLKNIIS</sequence>
<proteinExistence type="inferred from homology"/>
<dbReference type="InterPro" id="IPR013325">
    <property type="entry name" value="RNA_pol_sigma_r2"/>
</dbReference>
<evidence type="ECO:0000313" key="9">
    <source>
        <dbReference type="Proteomes" id="UP001171751"/>
    </source>
</evidence>
<keyword evidence="9" id="KW-1185">Reference proteome</keyword>
<dbReference type="GO" id="GO:0003700">
    <property type="term" value="F:DNA-binding transcription factor activity"/>
    <property type="evidence" value="ECO:0007669"/>
    <property type="project" value="InterPro"/>
</dbReference>
<evidence type="ECO:0000256" key="5">
    <source>
        <dbReference type="ARBA" id="ARBA00024701"/>
    </source>
</evidence>
<comment type="similarity">
    <text evidence="1">Belongs to the sigma-70 factor family.</text>
</comment>